<keyword evidence="1" id="KW-1133">Transmembrane helix</keyword>
<keyword evidence="3" id="KW-1185">Reference proteome</keyword>
<name>A0A918ICV2_9ACTN</name>
<gene>
    <name evidence="2" type="ORF">GCM10010260_41070</name>
</gene>
<organism evidence="2 3">
    <name type="scientific">Streptomyces filipinensis</name>
    <dbReference type="NCBI Taxonomy" id="66887"/>
    <lineage>
        <taxon>Bacteria</taxon>
        <taxon>Bacillati</taxon>
        <taxon>Actinomycetota</taxon>
        <taxon>Actinomycetes</taxon>
        <taxon>Kitasatosporales</taxon>
        <taxon>Streptomycetaceae</taxon>
        <taxon>Streptomyces</taxon>
    </lineage>
</organism>
<evidence type="ECO:0000256" key="1">
    <source>
        <dbReference type="SAM" id="Phobius"/>
    </source>
</evidence>
<comment type="caution">
    <text evidence="2">The sequence shown here is derived from an EMBL/GenBank/DDBJ whole genome shotgun (WGS) entry which is preliminary data.</text>
</comment>
<reference evidence="2" key="2">
    <citation type="submission" date="2020-09" db="EMBL/GenBank/DDBJ databases">
        <authorList>
            <person name="Sun Q."/>
            <person name="Ohkuma M."/>
        </authorList>
    </citation>
    <scope>NUCLEOTIDE SEQUENCE</scope>
    <source>
        <strain evidence="2">JCM 4369</strain>
    </source>
</reference>
<keyword evidence="1" id="KW-0472">Membrane</keyword>
<proteinExistence type="predicted"/>
<dbReference type="Proteomes" id="UP000618795">
    <property type="component" value="Unassembled WGS sequence"/>
</dbReference>
<dbReference type="EMBL" id="BMTD01000008">
    <property type="protein sequence ID" value="GGV00347.1"/>
    <property type="molecule type" value="Genomic_DNA"/>
</dbReference>
<reference evidence="2" key="1">
    <citation type="journal article" date="2014" name="Int. J. Syst. Evol. Microbiol.">
        <title>Complete genome sequence of Corynebacterium casei LMG S-19264T (=DSM 44701T), isolated from a smear-ripened cheese.</title>
        <authorList>
            <consortium name="US DOE Joint Genome Institute (JGI-PGF)"/>
            <person name="Walter F."/>
            <person name="Albersmeier A."/>
            <person name="Kalinowski J."/>
            <person name="Ruckert C."/>
        </authorList>
    </citation>
    <scope>NUCLEOTIDE SEQUENCE</scope>
    <source>
        <strain evidence="2">JCM 4369</strain>
    </source>
</reference>
<dbReference type="AlphaFoldDB" id="A0A918ICV2"/>
<feature type="transmembrane region" description="Helical" evidence="1">
    <location>
        <begin position="35"/>
        <end position="60"/>
    </location>
</feature>
<sequence>MAQADRGPIDPSWWRWSHQPREAIGMMWYDGGGGWGGWIVMTAFMVLLWAVLILGLVALVRYLAGARRHQQPGSPPTTVTR</sequence>
<accession>A0A918ICV2</accession>
<keyword evidence="1" id="KW-0812">Transmembrane</keyword>
<protein>
    <submittedName>
        <fullName evidence="2">Uncharacterized protein</fullName>
    </submittedName>
</protein>
<evidence type="ECO:0000313" key="3">
    <source>
        <dbReference type="Proteomes" id="UP000618795"/>
    </source>
</evidence>
<evidence type="ECO:0000313" key="2">
    <source>
        <dbReference type="EMBL" id="GGV00347.1"/>
    </source>
</evidence>